<dbReference type="FunFam" id="3.40.50.300:FF:001091">
    <property type="entry name" value="Probable disease resistance protein At1g61300"/>
    <property type="match status" value="1"/>
</dbReference>
<evidence type="ECO:0000256" key="5">
    <source>
        <dbReference type="SAM" id="Coils"/>
    </source>
</evidence>
<dbReference type="Gene3D" id="1.10.10.10">
    <property type="entry name" value="Winged helix-like DNA-binding domain superfamily/Winged helix DNA-binding domain"/>
    <property type="match status" value="1"/>
</dbReference>
<dbReference type="PANTHER" id="PTHR36766">
    <property type="entry name" value="PLANT BROAD-SPECTRUM MILDEW RESISTANCE PROTEIN RPW8"/>
    <property type="match status" value="1"/>
</dbReference>
<dbReference type="GO" id="GO:0006952">
    <property type="term" value="P:defense response"/>
    <property type="evidence" value="ECO:0007669"/>
    <property type="project" value="UniProtKB-KW"/>
</dbReference>
<feature type="coiled-coil region" evidence="5">
    <location>
        <begin position="117"/>
        <end position="144"/>
    </location>
</feature>
<dbReference type="Gene3D" id="3.80.10.10">
    <property type="entry name" value="Ribonuclease Inhibitor"/>
    <property type="match status" value="2"/>
</dbReference>
<evidence type="ECO:0000259" key="6">
    <source>
        <dbReference type="Pfam" id="PF00931"/>
    </source>
</evidence>
<dbReference type="Gene3D" id="1.10.8.430">
    <property type="entry name" value="Helical domain of apoptotic protease-activating factors"/>
    <property type="match status" value="1"/>
</dbReference>
<dbReference type="InterPro" id="IPR058922">
    <property type="entry name" value="WHD_DRP"/>
</dbReference>
<evidence type="ECO:0000256" key="1">
    <source>
        <dbReference type="ARBA" id="ARBA00022737"/>
    </source>
</evidence>
<dbReference type="Pfam" id="PF23598">
    <property type="entry name" value="LRR_14"/>
    <property type="match status" value="1"/>
</dbReference>
<dbReference type="PRINTS" id="PR00364">
    <property type="entry name" value="DISEASERSIST"/>
</dbReference>
<dbReference type="GO" id="GO:0043531">
    <property type="term" value="F:ADP binding"/>
    <property type="evidence" value="ECO:0007669"/>
    <property type="project" value="InterPro"/>
</dbReference>
<keyword evidence="5" id="KW-0175">Coiled coil</keyword>
<evidence type="ECO:0000259" key="9">
    <source>
        <dbReference type="Pfam" id="PF23598"/>
    </source>
</evidence>
<feature type="domain" description="Disease resistance R13L4/SHOC-2-like LRR" evidence="9">
    <location>
        <begin position="554"/>
        <end position="838"/>
    </location>
</feature>
<feature type="domain" description="Disease resistance N-terminal" evidence="7">
    <location>
        <begin position="12"/>
        <end position="99"/>
    </location>
</feature>
<evidence type="ECO:0000259" key="8">
    <source>
        <dbReference type="Pfam" id="PF23559"/>
    </source>
</evidence>
<dbReference type="InterPro" id="IPR042197">
    <property type="entry name" value="Apaf_helical"/>
</dbReference>
<dbReference type="SUPFAM" id="SSF52047">
    <property type="entry name" value="RNI-like"/>
    <property type="match status" value="1"/>
</dbReference>
<dbReference type="InterPro" id="IPR032675">
    <property type="entry name" value="LRR_dom_sf"/>
</dbReference>
<evidence type="ECO:0000256" key="3">
    <source>
        <dbReference type="ARBA" id="ARBA00022821"/>
    </source>
</evidence>
<dbReference type="SUPFAM" id="SSF52058">
    <property type="entry name" value="L domain-like"/>
    <property type="match status" value="1"/>
</dbReference>
<accession>A0AAW1IGR6</accession>
<dbReference type="EMBL" id="JBDFQZ010000009">
    <property type="protein sequence ID" value="KAK9689304.1"/>
    <property type="molecule type" value="Genomic_DNA"/>
</dbReference>
<organism evidence="10 11">
    <name type="scientific">Saponaria officinalis</name>
    <name type="common">Common soapwort</name>
    <name type="synonym">Lychnis saponaria</name>
    <dbReference type="NCBI Taxonomy" id="3572"/>
    <lineage>
        <taxon>Eukaryota</taxon>
        <taxon>Viridiplantae</taxon>
        <taxon>Streptophyta</taxon>
        <taxon>Embryophyta</taxon>
        <taxon>Tracheophyta</taxon>
        <taxon>Spermatophyta</taxon>
        <taxon>Magnoliopsida</taxon>
        <taxon>eudicotyledons</taxon>
        <taxon>Gunneridae</taxon>
        <taxon>Pentapetalae</taxon>
        <taxon>Caryophyllales</taxon>
        <taxon>Caryophyllaceae</taxon>
        <taxon>Caryophylleae</taxon>
        <taxon>Saponaria</taxon>
    </lineage>
</organism>
<dbReference type="InterPro" id="IPR041118">
    <property type="entry name" value="Rx_N"/>
</dbReference>
<dbReference type="FunFam" id="1.10.10.10:FF:000322">
    <property type="entry name" value="Probable disease resistance protein At1g63360"/>
    <property type="match status" value="1"/>
</dbReference>
<evidence type="ECO:0000256" key="2">
    <source>
        <dbReference type="ARBA" id="ARBA00022741"/>
    </source>
</evidence>
<evidence type="ECO:0000259" key="7">
    <source>
        <dbReference type="Pfam" id="PF18052"/>
    </source>
</evidence>
<dbReference type="InterPro" id="IPR027417">
    <property type="entry name" value="P-loop_NTPase"/>
</dbReference>
<gene>
    <name evidence="10" type="ORF">RND81_09G050800</name>
</gene>
<reference evidence="10" key="1">
    <citation type="submission" date="2024-03" db="EMBL/GenBank/DDBJ databases">
        <title>WGS assembly of Saponaria officinalis var. Norfolk2.</title>
        <authorList>
            <person name="Jenkins J."/>
            <person name="Shu S."/>
            <person name="Grimwood J."/>
            <person name="Barry K."/>
            <person name="Goodstein D."/>
            <person name="Schmutz J."/>
            <person name="Leebens-Mack J."/>
            <person name="Osbourn A."/>
        </authorList>
    </citation>
    <scope>NUCLEOTIDE SEQUENCE [LARGE SCALE GENOMIC DNA]</scope>
    <source>
        <strain evidence="10">JIC</strain>
    </source>
</reference>
<dbReference type="PANTHER" id="PTHR36766:SF35">
    <property type="entry name" value="DISEASE RESISTANCE PROTEIN RGA3"/>
    <property type="match status" value="1"/>
</dbReference>
<dbReference type="InterPro" id="IPR036388">
    <property type="entry name" value="WH-like_DNA-bd_sf"/>
</dbReference>
<evidence type="ECO:0000256" key="4">
    <source>
        <dbReference type="ARBA" id="ARBA00022840"/>
    </source>
</evidence>
<feature type="domain" description="Disease resistance protein winged helix" evidence="8">
    <location>
        <begin position="434"/>
        <end position="507"/>
    </location>
</feature>
<keyword evidence="11" id="KW-1185">Reference proteome</keyword>
<dbReference type="AlphaFoldDB" id="A0AAW1IGR6"/>
<name>A0AAW1IGR6_SAPOF</name>
<evidence type="ECO:0000313" key="10">
    <source>
        <dbReference type="EMBL" id="KAK9689304.1"/>
    </source>
</evidence>
<proteinExistence type="predicted"/>
<dbReference type="Pfam" id="PF18052">
    <property type="entry name" value="Rx_N"/>
    <property type="match status" value="1"/>
</dbReference>
<sequence>MAESILFNIIERVLVSIGQTAYKDGKSYWGATHDLEKLEDSLRFIRARVHDAEKRHEDESSEVIKEWLGRLRQVLYRADDLFDDVCTISCRKQRASGSKFAKQVRTAFSSSNPVIFNRKMAKEIKSIRKELDNIKSKMDGLNLRVCLTDREPLNRLVLERETISYVKVDNVVGRESDKNKIIDMLFDPKYEEEIVSVIPIVGFGGLGKTTLAQLVFNDERVKTHFDLAKWACVPEVNDQKEVLGKILKALSNMSYNDLSREQIQSEIRVAVKEKKFLLVLDDIWDDSRDRWLDLISLLQCGNRGSKIVVTTRSDVVASVVGTVPEAYKLGLLTPEESWTLFRMLAFKKGQEESNPSLLQIGKEIVRNCGNVPLAIRVVGSLLYSKHTEKEWELFRDAQLSKAKLVDLGNIMPVLKLSYDYLPSALKQCFAYCSLFPKDYQFNNTELVRLWMAQGYVEPLEESLGMEEDVADQYFLELLRRNFFQDVKECDTDDIIRCKMHDLVHDLAQHVAGGESIVVEGTGAQFTNKLVHANCREGVMLNEVPQSLLVARNLRSLLLRWCSTSTSTIRELILKFGSLRALESNRIEIVPDSIGRLRHLRHLNLSYSPIEFLPTGITRLDNLKTLDVNYCRNLKELPRGLIELTNLRHLGILDCPFTDIPLDFGKMKSLRDLNRFIIGQNNGLDALANLNLRGMLVIEYCRWRTNAVLEARMANLKEKKQLTSLSFRFEYQGEQTAVATREEELLNSLQLPPNLEYLRFSRFIGSSFPHRMLNELPKLVKITIQRCDSCQVLPLFSRLPLLRVLTLEELKALEYVEADDFKECSSAVYFPALESLTLKYMGELKRWSKVEHDDSVHLEPCYLFPRLRSLQVYWCRKLMRLPAMPQLESLLVYGVHGEFLTSILASSSSTPTLKHLMMRSIEVISLSCRNLQLSNISDGMHCLSALETLMINDCEDLDAWDISVWEGLKSLQKLGISGMRNLQVLPQGITCLTMLQNLYISYLENLTALPEHIGDLSHLCDLSIMECPKLTEVPQSLRGLTSLRRLWIVSCPELVKRCQQPDGPDWPLIRHIPTVKFGIFSR</sequence>
<keyword evidence="2" id="KW-0547">Nucleotide-binding</keyword>
<keyword evidence="3" id="KW-0611">Plant defense</keyword>
<dbReference type="Proteomes" id="UP001443914">
    <property type="component" value="Unassembled WGS sequence"/>
</dbReference>
<dbReference type="GO" id="GO:0005524">
    <property type="term" value="F:ATP binding"/>
    <property type="evidence" value="ECO:0007669"/>
    <property type="project" value="UniProtKB-KW"/>
</dbReference>
<keyword evidence="1" id="KW-0677">Repeat</keyword>
<dbReference type="Pfam" id="PF23559">
    <property type="entry name" value="WHD_DRP"/>
    <property type="match status" value="1"/>
</dbReference>
<dbReference type="Gene3D" id="3.40.50.300">
    <property type="entry name" value="P-loop containing nucleotide triphosphate hydrolases"/>
    <property type="match status" value="1"/>
</dbReference>
<dbReference type="Gene3D" id="1.20.5.4130">
    <property type="match status" value="1"/>
</dbReference>
<feature type="domain" description="NB-ARC" evidence="6">
    <location>
        <begin position="175"/>
        <end position="348"/>
    </location>
</feature>
<dbReference type="GO" id="GO:0051707">
    <property type="term" value="P:response to other organism"/>
    <property type="evidence" value="ECO:0007669"/>
    <property type="project" value="UniProtKB-ARBA"/>
</dbReference>
<evidence type="ECO:0000313" key="11">
    <source>
        <dbReference type="Proteomes" id="UP001443914"/>
    </source>
</evidence>
<dbReference type="SUPFAM" id="SSF52540">
    <property type="entry name" value="P-loop containing nucleoside triphosphate hydrolases"/>
    <property type="match status" value="1"/>
</dbReference>
<dbReference type="Pfam" id="PF00931">
    <property type="entry name" value="NB-ARC"/>
    <property type="match status" value="1"/>
</dbReference>
<protein>
    <recommendedName>
        <fullName evidence="12">Disease resistance protein RGA3</fullName>
    </recommendedName>
</protein>
<keyword evidence="4" id="KW-0067">ATP-binding</keyword>
<dbReference type="InterPro" id="IPR055414">
    <property type="entry name" value="LRR_R13L4/SHOC2-like"/>
</dbReference>
<comment type="caution">
    <text evidence="10">The sequence shown here is derived from an EMBL/GenBank/DDBJ whole genome shotgun (WGS) entry which is preliminary data.</text>
</comment>
<dbReference type="InterPro" id="IPR002182">
    <property type="entry name" value="NB-ARC"/>
</dbReference>
<evidence type="ECO:0008006" key="12">
    <source>
        <dbReference type="Google" id="ProtNLM"/>
    </source>
</evidence>